<dbReference type="InterPro" id="IPR036034">
    <property type="entry name" value="PDZ_sf"/>
</dbReference>
<keyword evidence="2 5" id="KW-0645">Protease</keyword>
<dbReference type="NCBIfam" id="TIGR00225">
    <property type="entry name" value="prc"/>
    <property type="match status" value="1"/>
</dbReference>
<dbReference type="GO" id="GO:0006508">
    <property type="term" value="P:proteolysis"/>
    <property type="evidence" value="ECO:0007669"/>
    <property type="project" value="UniProtKB-KW"/>
</dbReference>
<gene>
    <name evidence="8" type="ORF">J0M35_16140</name>
</gene>
<dbReference type="GO" id="GO:0008236">
    <property type="term" value="F:serine-type peptidase activity"/>
    <property type="evidence" value="ECO:0007669"/>
    <property type="project" value="UniProtKB-KW"/>
</dbReference>
<dbReference type="Proteomes" id="UP000664277">
    <property type="component" value="Unassembled WGS sequence"/>
</dbReference>
<dbReference type="Pfam" id="PF00595">
    <property type="entry name" value="PDZ"/>
    <property type="match status" value="1"/>
</dbReference>
<dbReference type="PANTHER" id="PTHR32060:SF30">
    <property type="entry name" value="CARBOXY-TERMINAL PROCESSING PROTEASE CTPA"/>
    <property type="match status" value="1"/>
</dbReference>
<dbReference type="SUPFAM" id="SSF52096">
    <property type="entry name" value="ClpP/crotonase"/>
    <property type="match status" value="1"/>
</dbReference>
<evidence type="ECO:0000256" key="4">
    <source>
        <dbReference type="ARBA" id="ARBA00022825"/>
    </source>
</evidence>
<evidence type="ECO:0000256" key="3">
    <source>
        <dbReference type="ARBA" id="ARBA00022801"/>
    </source>
</evidence>
<keyword evidence="4 5" id="KW-0720">Serine protease</keyword>
<dbReference type="SUPFAM" id="SSF50156">
    <property type="entry name" value="PDZ domain-like"/>
    <property type="match status" value="1"/>
</dbReference>
<evidence type="ECO:0000256" key="6">
    <source>
        <dbReference type="SAM" id="MobiDB-lite"/>
    </source>
</evidence>
<evidence type="ECO:0000313" key="9">
    <source>
        <dbReference type="Proteomes" id="UP000664277"/>
    </source>
</evidence>
<evidence type="ECO:0000313" key="8">
    <source>
        <dbReference type="EMBL" id="MBN8661898.1"/>
    </source>
</evidence>
<dbReference type="InterPro" id="IPR005151">
    <property type="entry name" value="Tail-specific_protease"/>
</dbReference>
<organism evidence="8 9">
    <name type="scientific">Candidatus Obscuribacter phosphatis</name>
    <dbReference type="NCBI Taxonomy" id="1906157"/>
    <lineage>
        <taxon>Bacteria</taxon>
        <taxon>Bacillati</taxon>
        <taxon>Candidatus Melainabacteria</taxon>
        <taxon>Candidatus Obscuribacterales</taxon>
        <taxon>Candidatus Obscuribacteraceae</taxon>
        <taxon>Candidatus Obscuribacter</taxon>
    </lineage>
</organism>
<keyword evidence="3 5" id="KW-0378">Hydrolase</keyword>
<dbReference type="CDD" id="cd07560">
    <property type="entry name" value="Peptidase_S41_CPP"/>
    <property type="match status" value="1"/>
</dbReference>
<dbReference type="GO" id="GO:0004175">
    <property type="term" value="F:endopeptidase activity"/>
    <property type="evidence" value="ECO:0007669"/>
    <property type="project" value="TreeGrafter"/>
</dbReference>
<dbReference type="Pfam" id="PF03572">
    <property type="entry name" value="Peptidase_S41"/>
    <property type="match status" value="1"/>
</dbReference>
<dbReference type="AlphaFoldDB" id="A0A8J7PHJ4"/>
<accession>A0A8J7PHJ4</accession>
<feature type="domain" description="PDZ" evidence="7">
    <location>
        <begin position="131"/>
        <end position="186"/>
    </location>
</feature>
<proteinExistence type="inferred from homology"/>
<evidence type="ECO:0000256" key="5">
    <source>
        <dbReference type="RuleBase" id="RU004404"/>
    </source>
</evidence>
<dbReference type="Gene3D" id="3.30.750.44">
    <property type="match status" value="1"/>
</dbReference>
<sequence length="443" mass="49111">MLWKQFLAIPVSLAFLLGGSSLQSKHSQYLASLSDKDPVTHRLVLKDATSPEDLYHSVWVLVKNEFYDVKFNNQSWERWEHRYDGKLKTLDDAHKAVETMVASLGDRYTRFLDHDAFDDEKSQIDAKLCGIGIQIGLNKSKQVIVITPIEDTPAFDAGVQPSDEILEINGKSTKGFSVEDAAKLIRGPVNTPVHMVLGRSGSRVKKDIVRREIPIKAVQTVKMLDDEVGYVRLSSFISQKANVEMLNAIDKVEGLKAKGLILDLRDNPGGLLSNAIEISNMFLESGTVVSTLDRDGYKTPAVSEGHPRWRKPLIVLINKNSASASEITSGALHDNGRALLVGQKTYGKGLVQGINRLRDGSGINITIARYLTPSDHDIHLKGISPDVEVEIKADDESQGPWWNEHKPGLIRTPQDGKDLQLKSALELVRKKIQEAENIASKEQ</sequence>
<dbReference type="PANTHER" id="PTHR32060">
    <property type="entry name" value="TAIL-SPECIFIC PROTEASE"/>
    <property type="match status" value="1"/>
</dbReference>
<feature type="region of interest" description="Disordered" evidence="6">
    <location>
        <begin position="395"/>
        <end position="415"/>
    </location>
</feature>
<dbReference type="Gene3D" id="3.90.226.10">
    <property type="entry name" value="2-enoyl-CoA Hydratase, Chain A, domain 1"/>
    <property type="match status" value="1"/>
</dbReference>
<dbReference type="InterPro" id="IPR004447">
    <property type="entry name" value="Peptidase_S41A"/>
</dbReference>
<dbReference type="GO" id="GO:0030288">
    <property type="term" value="C:outer membrane-bounded periplasmic space"/>
    <property type="evidence" value="ECO:0007669"/>
    <property type="project" value="TreeGrafter"/>
</dbReference>
<name>A0A8J7PHJ4_9BACT</name>
<evidence type="ECO:0000256" key="2">
    <source>
        <dbReference type="ARBA" id="ARBA00022670"/>
    </source>
</evidence>
<dbReference type="SMART" id="SM00228">
    <property type="entry name" value="PDZ"/>
    <property type="match status" value="1"/>
</dbReference>
<comment type="similarity">
    <text evidence="1 5">Belongs to the peptidase S41A family.</text>
</comment>
<dbReference type="InterPro" id="IPR029045">
    <property type="entry name" value="ClpP/crotonase-like_dom_sf"/>
</dbReference>
<dbReference type="CDD" id="cd06782">
    <property type="entry name" value="cpPDZ_CPP-like"/>
    <property type="match status" value="1"/>
</dbReference>
<dbReference type="PROSITE" id="PS50106">
    <property type="entry name" value="PDZ"/>
    <property type="match status" value="1"/>
</dbReference>
<evidence type="ECO:0000259" key="7">
    <source>
        <dbReference type="PROSITE" id="PS50106"/>
    </source>
</evidence>
<dbReference type="Gene3D" id="2.30.42.10">
    <property type="match status" value="1"/>
</dbReference>
<reference evidence="8" key="1">
    <citation type="submission" date="2021-02" db="EMBL/GenBank/DDBJ databases">
        <title>Genome-Resolved Metagenomics of a Microbial Community Performing Photosynthetic Biological Nutrient Removal.</title>
        <authorList>
            <person name="Mcdaniel E.A."/>
        </authorList>
    </citation>
    <scope>NUCLEOTIDE SEQUENCE</scope>
    <source>
        <strain evidence="8">UWPOB_OBS1</strain>
    </source>
</reference>
<dbReference type="SMART" id="SM00245">
    <property type="entry name" value="TSPc"/>
    <property type="match status" value="1"/>
</dbReference>
<evidence type="ECO:0000256" key="1">
    <source>
        <dbReference type="ARBA" id="ARBA00009179"/>
    </source>
</evidence>
<dbReference type="EMBL" id="JAFLCK010000027">
    <property type="protein sequence ID" value="MBN8661898.1"/>
    <property type="molecule type" value="Genomic_DNA"/>
</dbReference>
<dbReference type="GO" id="GO:0007165">
    <property type="term" value="P:signal transduction"/>
    <property type="evidence" value="ECO:0007669"/>
    <property type="project" value="TreeGrafter"/>
</dbReference>
<dbReference type="InterPro" id="IPR001478">
    <property type="entry name" value="PDZ"/>
</dbReference>
<comment type="caution">
    <text evidence="8">The sequence shown here is derived from an EMBL/GenBank/DDBJ whole genome shotgun (WGS) entry which is preliminary data.</text>
</comment>
<protein>
    <submittedName>
        <fullName evidence="8">S41 family peptidase</fullName>
    </submittedName>
</protein>